<evidence type="ECO:0008006" key="4">
    <source>
        <dbReference type="Google" id="ProtNLM"/>
    </source>
</evidence>
<protein>
    <recommendedName>
        <fullName evidence="4">Mobilization protein</fullName>
    </recommendedName>
</protein>
<organism evidence="2 3">
    <name type="scientific">Azospirillum brasilense</name>
    <dbReference type="NCBI Taxonomy" id="192"/>
    <lineage>
        <taxon>Bacteria</taxon>
        <taxon>Pseudomonadati</taxon>
        <taxon>Pseudomonadota</taxon>
        <taxon>Alphaproteobacteria</taxon>
        <taxon>Rhodospirillales</taxon>
        <taxon>Azospirillaceae</taxon>
        <taxon>Azospirillum</taxon>
    </lineage>
</organism>
<evidence type="ECO:0000256" key="1">
    <source>
        <dbReference type="SAM" id="Coils"/>
    </source>
</evidence>
<evidence type="ECO:0000313" key="3">
    <source>
        <dbReference type="Proteomes" id="UP000476837"/>
    </source>
</evidence>
<feature type="coiled-coil region" evidence="1">
    <location>
        <begin position="8"/>
        <end position="42"/>
    </location>
</feature>
<sequence length="110" mass="11603">MSVNIISATDVETRLAAAQARRRRAAAEESRLRRELVEAARRRAATTKIVLGAALLRAAEAHPSAVPGLVRLLDPHVTRPGDREALRDTPLALPEVADAAASAAVEGGKP</sequence>
<dbReference type="Proteomes" id="UP000476837">
    <property type="component" value="Unassembled WGS sequence"/>
</dbReference>
<reference evidence="2 3" key="1">
    <citation type="submission" date="2018-07" db="EMBL/GenBank/DDBJ databases">
        <title>Genome sequence of Roseomonas fauriae ATCC 49958.</title>
        <authorList>
            <person name="Sant'Anna F.H."/>
            <person name="Baldani J.I."/>
            <person name="Zilli J.E."/>
            <person name="Reis V.M."/>
            <person name="Hartmann A."/>
            <person name="Cruz L."/>
            <person name="de Souza E.M."/>
            <person name="de Oliveira Pedrosa F."/>
            <person name="Passaglia L.M.P."/>
        </authorList>
    </citation>
    <scope>NUCLEOTIDE SEQUENCE [LARGE SCALE GENOMIC DNA]</scope>
    <source>
        <strain evidence="2 3">ATCC 49958</strain>
    </source>
</reference>
<accession>A0A6L3B606</accession>
<dbReference type="AlphaFoldDB" id="A0A6L3B606"/>
<keyword evidence="1" id="KW-0175">Coiled coil</keyword>
<gene>
    <name evidence="2" type="ORF">DS837_09145</name>
</gene>
<proteinExistence type="predicted"/>
<dbReference type="EMBL" id="QOKV01000004">
    <property type="protein sequence ID" value="KAA0686615.1"/>
    <property type="molecule type" value="Genomic_DNA"/>
</dbReference>
<dbReference type="RefSeq" id="WP_149164472.1">
    <property type="nucleotide sequence ID" value="NZ_QOKV01000004.1"/>
</dbReference>
<evidence type="ECO:0000313" key="2">
    <source>
        <dbReference type="EMBL" id="KAA0686615.1"/>
    </source>
</evidence>
<comment type="caution">
    <text evidence="2">The sequence shown here is derived from an EMBL/GenBank/DDBJ whole genome shotgun (WGS) entry which is preliminary data.</text>
</comment>
<name>A0A6L3B606_AZOBR</name>